<comment type="similarity">
    <text evidence="1">Belongs to the NSRP1 family.</text>
</comment>
<dbReference type="PANTHER" id="PTHR30060:SF0">
    <property type="entry name" value="COILED-COIL PROTEIN (DUF2040)-RELATED"/>
    <property type="match status" value="1"/>
</dbReference>
<dbReference type="KEGG" id="csl:COCSUDRAFT_58842"/>
<keyword evidence="2" id="KW-0175">Coiled coil</keyword>
<evidence type="ECO:0000256" key="2">
    <source>
        <dbReference type="ARBA" id="ARBA00023054"/>
    </source>
</evidence>
<evidence type="ECO:0000256" key="3">
    <source>
        <dbReference type="SAM" id="MobiDB-lite"/>
    </source>
</evidence>
<evidence type="ECO:0000313" key="7">
    <source>
        <dbReference type="Proteomes" id="UP000007264"/>
    </source>
</evidence>
<sequence>MAEARHKPINVFGDDDDDGAIGQDIARHAEQMLNDKKVTQMHAAALAEDASVFDYDGVYDSIQEARVQPRQQEKLARKSRYIEGLLDKAKEREREQDIIYERTLLKERAAEDHLFGDKDKFVTAAYKKKLEEDQKWLAAERIREARDAKADVVKAGHMGNFYRDQVVSVFLETEMYVPLWPGLAAHAVVLDQQDELFSAAYSGASSPFSPAAFLYAWWCHADHHLAGYQQQDAHEFYLFTLSGLSHSRLPSVSNNEPTAAAASAAAPAERQTGALEAPRPVKQEAGSAGWQVPVTDFLDLTSDLDSCSLPSFLSPFPNQEEAKP</sequence>
<dbReference type="OrthoDB" id="446635at2759"/>
<evidence type="ECO:0008006" key="8">
    <source>
        <dbReference type="Google" id="ProtNLM"/>
    </source>
</evidence>
<organism evidence="6 7">
    <name type="scientific">Coccomyxa subellipsoidea (strain C-169)</name>
    <name type="common">Green microalga</name>
    <dbReference type="NCBI Taxonomy" id="574566"/>
    <lineage>
        <taxon>Eukaryota</taxon>
        <taxon>Viridiplantae</taxon>
        <taxon>Chlorophyta</taxon>
        <taxon>core chlorophytes</taxon>
        <taxon>Trebouxiophyceae</taxon>
        <taxon>Trebouxiophyceae incertae sedis</taxon>
        <taxon>Coccomyxaceae</taxon>
        <taxon>Coccomyxa</taxon>
        <taxon>Coccomyxa subellipsoidea</taxon>
    </lineage>
</organism>
<evidence type="ECO:0000259" key="4">
    <source>
        <dbReference type="Pfam" id="PF00443"/>
    </source>
</evidence>
<keyword evidence="7" id="KW-1185">Reference proteome</keyword>
<dbReference type="GO" id="GO:0016579">
    <property type="term" value="P:protein deubiquitination"/>
    <property type="evidence" value="ECO:0007669"/>
    <property type="project" value="InterPro"/>
</dbReference>
<dbReference type="Pfam" id="PF00443">
    <property type="entry name" value="UCH"/>
    <property type="match status" value="1"/>
</dbReference>
<dbReference type="Gene3D" id="3.90.70.10">
    <property type="entry name" value="Cysteine proteinases"/>
    <property type="match status" value="1"/>
</dbReference>
<dbReference type="GO" id="GO:0004843">
    <property type="term" value="F:cysteine-type deubiquitinase activity"/>
    <property type="evidence" value="ECO:0007669"/>
    <property type="project" value="InterPro"/>
</dbReference>
<proteinExistence type="inferred from homology"/>
<name>I0Z6N3_COCSC</name>
<protein>
    <recommendedName>
        <fullName evidence="8">Nuclear speckle splicing regulatory protein 1 N-terminal domain-containing protein</fullName>
    </recommendedName>
</protein>
<feature type="compositionally biased region" description="Low complexity" evidence="3">
    <location>
        <begin position="259"/>
        <end position="268"/>
    </location>
</feature>
<evidence type="ECO:0000259" key="5">
    <source>
        <dbReference type="Pfam" id="PF09745"/>
    </source>
</evidence>
<feature type="domain" description="Nuclear speckle splicing regulatory protein 1 N-terminal" evidence="5">
    <location>
        <begin position="40"/>
        <end position="154"/>
    </location>
</feature>
<evidence type="ECO:0000313" key="6">
    <source>
        <dbReference type="EMBL" id="EIE26302.1"/>
    </source>
</evidence>
<dbReference type="InterPro" id="IPR038765">
    <property type="entry name" value="Papain-like_cys_pep_sf"/>
</dbReference>
<dbReference type="eggNOG" id="KOG2117">
    <property type="taxonomic scope" value="Eukaryota"/>
</dbReference>
<dbReference type="STRING" id="574566.I0Z6N3"/>
<dbReference type="GO" id="GO:0000381">
    <property type="term" value="P:regulation of alternative mRNA splicing, via spliceosome"/>
    <property type="evidence" value="ECO:0007669"/>
    <property type="project" value="InterPro"/>
</dbReference>
<dbReference type="PANTHER" id="PTHR30060">
    <property type="entry name" value="INNER MEMBRANE PROTEIN"/>
    <property type="match status" value="1"/>
</dbReference>
<reference evidence="6 7" key="1">
    <citation type="journal article" date="2012" name="Genome Biol.">
        <title>The genome of the polar eukaryotic microalga coccomyxa subellipsoidea reveals traits of cold adaptation.</title>
        <authorList>
            <person name="Blanc G."/>
            <person name="Agarkova I."/>
            <person name="Grimwood J."/>
            <person name="Kuo A."/>
            <person name="Brueggeman A."/>
            <person name="Dunigan D."/>
            <person name="Gurnon J."/>
            <person name="Ladunga I."/>
            <person name="Lindquist E."/>
            <person name="Lucas S."/>
            <person name="Pangilinan J."/>
            <person name="Proschold T."/>
            <person name="Salamov A."/>
            <person name="Schmutz J."/>
            <person name="Weeks D."/>
            <person name="Yamada T."/>
            <person name="Claverie J.M."/>
            <person name="Grigoriev I."/>
            <person name="Van Etten J."/>
            <person name="Lomsadze A."/>
            <person name="Borodovsky M."/>
        </authorList>
    </citation>
    <scope>NUCLEOTIDE SEQUENCE [LARGE SCALE GENOMIC DNA]</scope>
    <source>
        <strain evidence="6 7">C-169</strain>
    </source>
</reference>
<dbReference type="InterPro" id="IPR001394">
    <property type="entry name" value="Peptidase_C19_UCH"/>
</dbReference>
<dbReference type="RefSeq" id="XP_005650846.1">
    <property type="nucleotide sequence ID" value="XM_005650789.1"/>
</dbReference>
<accession>I0Z6N3</accession>
<dbReference type="Pfam" id="PF09745">
    <property type="entry name" value="NSRP1_N"/>
    <property type="match status" value="1"/>
</dbReference>
<evidence type="ECO:0000256" key="1">
    <source>
        <dbReference type="ARBA" id="ARBA00010126"/>
    </source>
</evidence>
<dbReference type="SUPFAM" id="SSF54001">
    <property type="entry name" value="Cysteine proteinases"/>
    <property type="match status" value="1"/>
</dbReference>
<dbReference type="Proteomes" id="UP000007264">
    <property type="component" value="Unassembled WGS sequence"/>
</dbReference>
<feature type="region of interest" description="Disordered" evidence="3">
    <location>
        <begin position="252"/>
        <end position="288"/>
    </location>
</feature>
<dbReference type="InterPro" id="IPR018612">
    <property type="entry name" value="NSRP1_N"/>
</dbReference>
<dbReference type="EMBL" id="AGSI01000002">
    <property type="protein sequence ID" value="EIE26302.1"/>
    <property type="molecule type" value="Genomic_DNA"/>
</dbReference>
<gene>
    <name evidence="6" type="ORF">COCSUDRAFT_58842</name>
</gene>
<feature type="domain" description="Peptidase C19 ubiquitin carboxyl-terminal hydrolase" evidence="4">
    <location>
        <begin position="181"/>
        <end position="250"/>
    </location>
</feature>
<comment type="caution">
    <text evidence="6">The sequence shown here is derived from an EMBL/GenBank/DDBJ whole genome shotgun (WGS) entry which is preliminary data.</text>
</comment>
<dbReference type="GeneID" id="17044312"/>
<dbReference type="AlphaFoldDB" id="I0Z6N3"/>